<comment type="caution">
    <text evidence="7">Lacks conserved residue(s) required for the propagation of feature annotation.</text>
</comment>
<dbReference type="Proteomes" id="UP000193083">
    <property type="component" value="Unassembled WGS sequence"/>
</dbReference>
<dbReference type="InterPro" id="IPR010656">
    <property type="entry name" value="DctM"/>
</dbReference>
<feature type="transmembrane region" description="Helical" evidence="7">
    <location>
        <begin position="358"/>
        <end position="384"/>
    </location>
</feature>
<dbReference type="GO" id="GO:0022857">
    <property type="term" value="F:transmembrane transporter activity"/>
    <property type="evidence" value="ECO:0007669"/>
    <property type="project" value="UniProtKB-UniRule"/>
</dbReference>
<feature type="transmembrane region" description="Helical" evidence="7">
    <location>
        <begin position="211"/>
        <end position="233"/>
    </location>
</feature>
<evidence type="ECO:0000259" key="8">
    <source>
        <dbReference type="Pfam" id="PF06808"/>
    </source>
</evidence>
<dbReference type="AlphaFoldDB" id="A0A1X7N3M9"/>
<feature type="transmembrane region" description="Helical" evidence="7">
    <location>
        <begin position="134"/>
        <end position="157"/>
    </location>
</feature>
<feature type="domain" description="TRAP C4-dicarboxylate transport system permease DctM subunit" evidence="8">
    <location>
        <begin position="5"/>
        <end position="414"/>
    </location>
</feature>
<dbReference type="GO" id="GO:0005886">
    <property type="term" value="C:plasma membrane"/>
    <property type="evidence" value="ECO:0007669"/>
    <property type="project" value="UniProtKB-SubCell"/>
</dbReference>
<evidence type="ECO:0000256" key="2">
    <source>
        <dbReference type="ARBA" id="ARBA00022475"/>
    </source>
</evidence>
<feature type="transmembrane region" description="Helical" evidence="7">
    <location>
        <begin position="270"/>
        <end position="293"/>
    </location>
</feature>
<evidence type="ECO:0000256" key="6">
    <source>
        <dbReference type="ARBA" id="ARBA00023136"/>
    </source>
</evidence>
<protein>
    <recommendedName>
        <fullName evidence="7">TRAP transporter large permease protein</fullName>
    </recommendedName>
</protein>
<dbReference type="OrthoDB" id="9790209at2"/>
<comment type="subunit">
    <text evidence="7">The complex comprises the extracytoplasmic solute receptor protein and the two transmembrane proteins.</text>
</comment>
<keyword evidence="6 7" id="KW-0472">Membrane</keyword>
<evidence type="ECO:0000256" key="7">
    <source>
        <dbReference type="RuleBase" id="RU369079"/>
    </source>
</evidence>
<feature type="transmembrane region" description="Helical" evidence="7">
    <location>
        <begin position="6"/>
        <end position="32"/>
    </location>
</feature>
<dbReference type="PIRSF" id="PIRSF006066">
    <property type="entry name" value="HI0050"/>
    <property type="match status" value="1"/>
</dbReference>
<gene>
    <name evidence="9" type="ORF">SAMN02982922_1168</name>
</gene>
<evidence type="ECO:0000256" key="1">
    <source>
        <dbReference type="ARBA" id="ARBA00004429"/>
    </source>
</evidence>
<keyword evidence="2" id="KW-1003">Cell membrane</keyword>
<dbReference type="PANTHER" id="PTHR33362">
    <property type="entry name" value="SIALIC ACID TRAP TRANSPORTER PERMEASE PROTEIN SIAT-RELATED"/>
    <property type="match status" value="1"/>
</dbReference>
<accession>A0A1X7N3M9</accession>
<dbReference type="InterPro" id="IPR004681">
    <property type="entry name" value="TRAP_DctM"/>
</dbReference>
<feature type="transmembrane region" description="Helical" evidence="7">
    <location>
        <begin position="169"/>
        <end position="190"/>
    </location>
</feature>
<comment type="subcellular location">
    <subcellularLocation>
        <location evidence="1 7">Cell inner membrane</location>
        <topology evidence="1 7">Multi-pass membrane protein</topology>
    </subcellularLocation>
</comment>
<feature type="transmembrane region" description="Helical" evidence="7">
    <location>
        <begin position="53"/>
        <end position="78"/>
    </location>
</feature>
<feature type="transmembrane region" description="Helical" evidence="7">
    <location>
        <begin position="313"/>
        <end position="346"/>
    </location>
</feature>
<comment type="function">
    <text evidence="7">Part of the tripartite ATP-independent periplasmic (TRAP) transport system.</text>
</comment>
<keyword evidence="10" id="KW-1185">Reference proteome</keyword>
<keyword evidence="3 7" id="KW-0997">Cell inner membrane</keyword>
<keyword evidence="7" id="KW-0813">Transport</keyword>
<proteinExistence type="inferred from homology"/>
<evidence type="ECO:0000256" key="4">
    <source>
        <dbReference type="ARBA" id="ARBA00022692"/>
    </source>
</evidence>
<name>A0A1X7N3M9_9HYPH</name>
<reference evidence="10" key="1">
    <citation type="submission" date="2017-04" db="EMBL/GenBank/DDBJ databases">
        <authorList>
            <person name="Varghese N."/>
            <person name="Submissions S."/>
        </authorList>
    </citation>
    <scope>NUCLEOTIDE SEQUENCE [LARGE SCALE GENOMIC DNA]</scope>
    <source>
        <strain evidence="10">B5P</strain>
    </source>
</reference>
<dbReference type="PANTHER" id="PTHR33362:SF2">
    <property type="entry name" value="TRAP TRANSPORTER LARGE PERMEASE PROTEIN"/>
    <property type="match status" value="1"/>
</dbReference>
<feature type="transmembrane region" description="Helical" evidence="7">
    <location>
        <begin position="239"/>
        <end position="258"/>
    </location>
</feature>
<keyword evidence="5 7" id="KW-1133">Transmembrane helix</keyword>
<organism evidence="9 10">
    <name type="scientific">Mesorhizobium australicum</name>
    <dbReference type="NCBI Taxonomy" id="536018"/>
    <lineage>
        <taxon>Bacteria</taxon>
        <taxon>Pseudomonadati</taxon>
        <taxon>Pseudomonadota</taxon>
        <taxon>Alphaproteobacteria</taxon>
        <taxon>Hyphomicrobiales</taxon>
        <taxon>Phyllobacteriaceae</taxon>
        <taxon>Mesorhizobium</taxon>
    </lineage>
</organism>
<sequence>MILYLAIFFAALIIGMPVALGLGMASLVYLLIEGHGHLLVAFPQRMIAGIDSFLLLTIPFFILAGNLMSAANLTGHIVRAAQFLVGRIKGGLAVVNVLSNLLMSGSSGAATSEAAAVGGIMIPPMKRDGYDPAYAAALTASGSLLGPLIPPSLPLILFGVLTGTSIGDLFLAGILPGLILSGLLVGYALWKGRRENHPVSTPVPAEERRGLLIAATPAIFLPVLIVVGIRTGIFTPTEAAGVACIYALAIGLFVYRSLSWQKLKQCFYDTATMSSGVMLVVAMASMTGFVLGIESLPQKVAALILGVSENPAVLVILLNAILLILGLFLEPLAAMVLIMPVLNALAPTIGMDPVQMGVMVVLNLMIGMITPPVGLVLFIVSSIARSPLQAVTKAALPMLALCILLLVMVAAIPSLSLWIPGLFK</sequence>
<evidence type="ECO:0000256" key="3">
    <source>
        <dbReference type="ARBA" id="ARBA00022519"/>
    </source>
</evidence>
<comment type="similarity">
    <text evidence="7">Belongs to the TRAP transporter large permease family.</text>
</comment>
<evidence type="ECO:0000313" key="10">
    <source>
        <dbReference type="Proteomes" id="UP000193083"/>
    </source>
</evidence>
<dbReference type="NCBIfam" id="TIGR00786">
    <property type="entry name" value="dctM"/>
    <property type="match status" value="1"/>
</dbReference>
<feature type="transmembrane region" description="Helical" evidence="7">
    <location>
        <begin position="396"/>
        <end position="419"/>
    </location>
</feature>
<dbReference type="RefSeq" id="WP_085463286.1">
    <property type="nucleotide sequence ID" value="NZ_FXBL01000004.1"/>
</dbReference>
<keyword evidence="4 7" id="KW-0812">Transmembrane</keyword>
<evidence type="ECO:0000256" key="5">
    <source>
        <dbReference type="ARBA" id="ARBA00022989"/>
    </source>
</evidence>
<dbReference type="EMBL" id="FXBL01000004">
    <property type="protein sequence ID" value="SMH31455.1"/>
    <property type="molecule type" value="Genomic_DNA"/>
</dbReference>
<evidence type="ECO:0000313" key="9">
    <source>
        <dbReference type="EMBL" id="SMH31455.1"/>
    </source>
</evidence>
<dbReference type="Pfam" id="PF06808">
    <property type="entry name" value="DctM"/>
    <property type="match status" value="1"/>
</dbReference>